<comment type="caution">
    <text evidence="3">The sequence shown here is derived from an EMBL/GenBank/DDBJ whole genome shotgun (WGS) entry which is preliminary data.</text>
</comment>
<keyword evidence="4" id="KW-1185">Reference proteome</keyword>
<dbReference type="PANTHER" id="PTHR45947">
    <property type="entry name" value="SULFOQUINOVOSYL TRANSFERASE SQD2"/>
    <property type="match status" value="1"/>
</dbReference>
<name>A0ABX0KNE2_9NEIS</name>
<dbReference type="InterPro" id="IPR001296">
    <property type="entry name" value="Glyco_trans_1"/>
</dbReference>
<evidence type="ECO:0000313" key="4">
    <source>
        <dbReference type="Proteomes" id="UP000712570"/>
    </source>
</evidence>
<evidence type="ECO:0000259" key="2">
    <source>
        <dbReference type="Pfam" id="PF13439"/>
    </source>
</evidence>
<dbReference type="Pfam" id="PF00534">
    <property type="entry name" value="Glycos_transf_1"/>
    <property type="match status" value="1"/>
</dbReference>
<dbReference type="EMBL" id="JAAOLX010000003">
    <property type="protein sequence ID" value="NHQ85928.1"/>
    <property type="molecule type" value="Genomic_DNA"/>
</dbReference>
<dbReference type="InterPro" id="IPR028098">
    <property type="entry name" value="Glyco_trans_4-like_N"/>
</dbReference>
<feature type="domain" description="Glycosyl transferase family 1" evidence="1">
    <location>
        <begin position="203"/>
        <end position="356"/>
    </location>
</feature>
<sequence>MLRILLVHNSYQQRGGEDSVVENELALLRSYGHQAELYSRHNDELSGLSRLSIFQQAVWSGKTYCELNILLQRFKPDVIHVHNTLSLISPSLYWVAAKFKIPVVQTLHNFRLLCPQAMFLRKGNICERCIGRNTWRSVIHRCYRSSFSQSAVVSGMLHLHRGIGTYKKNVSRYIALNSFCKNKFIEGGLPAEKIRVKPNFIPDINPAAVKRNGFLFVGRLSPEKGLHVLAGAFYHQLHGQLSVAGGGEDSYLLAKYPAIKQLGILSAGAVRSEMQRSIALILPSIWYENMPMTLIEAYMNGLPVIASRIGALAELVEEGVTGLLFNVGDSADLAKKMQWAADHPDLMLEMGNNARKKYLSSYSAEVNINLLLGIYKEAIADMKSRHLLLPV</sequence>
<gene>
    <name evidence="3" type="ORF">HA050_07325</name>
</gene>
<feature type="domain" description="Glycosyltransferase subfamily 4-like N-terminal" evidence="2">
    <location>
        <begin position="16"/>
        <end position="201"/>
    </location>
</feature>
<dbReference type="Pfam" id="PF13439">
    <property type="entry name" value="Glyco_transf_4"/>
    <property type="match status" value="1"/>
</dbReference>
<evidence type="ECO:0000313" key="3">
    <source>
        <dbReference type="EMBL" id="NHQ85928.1"/>
    </source>
</evidence>
<dbReference type="SUPFAM" id="SSF53756">
    <property type="entry name" value="UDP-Glycosyltransferase/glycogen phosphorylase"/>
    <property type="match status" value="1"/>
</dbReference>
<reference evidence="3 4" key="1">
    <citation type="submission" date="2020-03" db="EMBL/GenBank/DDBJ databases">
        <title>Draft genome sequence of environmentally isolated violet-colored cultures.</title>
        <authorList>
            <person name="Wilson H.S."/>
        </authorList>
    </citation>
    <scope>NUCLEOTIDE SEQUENCE [LARGE SCALE GENOMIC DNA]</scope>
    <source>
        <strain evidence="3 4">HSC-16F04</strain>
    </source>
</reference>
<organism evidence="3 4">
    <name type="scientific">Iodobacter violaceini</name>
    <dbReference type="NCBI Taxonomy" id="3044271"/>
    <lineage>
        <taxon>Bacteria</taxon>
        <taxon>Pseudomonadati</taxon>
        <taxon>Pseudomonadota</taxon>
        <taxon>Betaproteobacteria</taxon>
        <taxon>Neisseriales</taxon>
        <taxon>Chitinibacteraceae</taxon>
        <taxon>Iodobacter</taxon>
    </lineage>
</organism>
<proteinExistence type="predicted"/>
<dbReference type="PANTHER" id="PTHR45947:SF13">
    <property type="entry name" value="TRANSFERASE"/>
    <property type="match status" value="1"/>
</dbReference>
<evidence type="ECO:0000259" key="1">
    <source>
        <dbReference type="Pfam" id="PF00534"/>
    </source>
</evidence>
<dbReference type="RefSeq" id="WP_166824029.1">
    <property type="nucleotide sequence ID" value="NZ_JAAOLX010000003.1"/>
</dbReference>
<protein>
    <submittedName>
        <fullName evidence="3">Glycosyltransferase family 4 protein</fullName>
    </submittedName>
</protein>
<dbReference type="Gene3D" id="3.40.50.2000">
    <property type="entry name" value="Glycogen Phosphorylase B"/>
    <property type="match status" value="2"/>
</dbReference>
<accession>A0ABX0KNE2</accession>
<dbReference type="Proteomes" id="UP000712570">
    <property type="component" value="Unassembled WGS sequence"/>
</dbReference>
<dbReference type="InterPro" id="IPR050194">
    <property type="entry name" value="Glycosyltransferase_grp1"/>
</dbReference>